<evidence type="ECO:0000259" key="2">
    <source>
        <dbReference type="Pfam" id="PF22936"/>
    </source>
</evidence>
<feature type="compositionally biased region" description="Basic and acidic residues" evidence="1">
    <location>
        <begin position="216"/>
        <end position="229"/>
    </location>
</feature>
<sequence>MEAILVAQGLWESIQPPTGVAVEEKKDKSAKAFIFQAIPEDILLQVSKKKSAKEVWDSLKTRYLGEERVQKARIHTLKSEFEALRMKDGETIDEFTRKLSGMVSKYNSLGATLEDGVLVRKLLDSVPDKFLQLVASIEQYSDVDTMSFEEAIGRLKAYEDRLRLRGGNANGEGSLLLTKTEGRTTQRAAGSSSSLGGRGHGSGDRGGGRGGRIRGRGRECGAPKKRDDEANLTQAQEDEVALMLTVCGEQTETLVLLNEEKVFPGEAKYKSQSGNNVWYLDNGASNYMTGIRSLFADLDKNITGQVCFGDGSRVSIAGKGTIMLECKNGEQQVVSEV</sequence>
<reference evidence="3" key="1">
    <citation type="submission" date="2023-03" db="EMBL/GenBank/DDBJ databases">
        <title>Chromosome-scale reference genome and RAD-based genetic map of yellow starthistle (Centaurea solstitialis) reveal putative structural variation and QTLs associated with invader traits.</title>
        <authorList>
            <person name="Reatini B."/>
            <person name="Cang F.A."/>
            <person name="Jiang Q."/>
            <person name="Mckibben M.T.W."/>
            <person name="Barker M.S."/>
            <person name="Rieseberg L.H."/>
            <person name="Dlugosch K.M."/>
        </authorList>
    </citation>
    <scope>NUCLEOTIDE SEQUENCE</scope>
    <source>
        <strain evidence="3">CAN-66</strain>
        <tissue evidence="3">Leaf</tissue>
    </source>
</reference>
<dbReference type="EMBL" id="JARYMX010000006">
    <property type="protein sequence ID" value="KAJ9544830.1"/>
    <property type="molecule type" value="Genomic_DNA"/>
</dbReference>
<dbReference type="Pfam" id="PF14223">
    <property type="entry name" value="Retrotran_gag_2"/>
    <property type="match status" value="1"/>
</dbReference>
<dbReference type="PANTHER" id="PTHR35317">
    <property type="entry name" value="OS04G0629600 PROTEIN"/>
    <property type="match status" value="1"/>
</dbReference>
<organism evidence="3 4">
    <name type="scientific">Centaurea solstitialis</name>
    <name type="common">yellow star-thistle</name>
    <dbReference type="NCBI Taxonomy" id="347529"/>
    <lineage>
        <taxon>Eukaryota</taxon>
        <taxon>Viridiplantae</taxon>
        <taxon>Streptophyta</taxon>
        <taxon>Embryophyta</taxon>
        <taxon>Tracheophyta</taxon>
        <taxon>Spermatophyta</taxon>
        <taxon>Magnoliopsida</taxon>
        <taxon>eudicotyledons</taxon>
        <taxon>Gunneridae</taxon>
        <taxon>Pentapetalae</taxon>
        <taxon>asterids</taxon>
        <taxon>campanulids</taxon>
        <taxon>Asterales</taxon>
        <taxon>Asteraceae</taxon>
        <taxon>Carduoideae</taxon>
        <taxon>Cardueae</taxon>
        <taxon>Centaureinae</taxon>
        <taxon>Centaurea</taxon>
    </lineage>
</organism>
<dbReference type="InterPro" id="IPR054722">
    <property type="entry name" value="PolX-like_BBD"/>
</dbReference>
<proteinExistence type="predicted"/>
<evidence type="ECO:0000313" key="4">
    <source>
        <dbReference type="Proteomes" id="UP001172457"/>
    </source>
</evidence>
<comment type="caution">
    <text evidence="3">The sequence shown here is derived from an EMBL/GenBank/DDBJ whole genome shotgun (WGS) entry which is preliminary data.</text>
</comment>
<dbReference type="AlphaFoldDB" id="A0AA38SLB0"/>
<dbReference type="Pfam" id="PF22936">
    <property type="entry name" value="Pol_BBD"/>
    <property type="match status" value="1"/>
</dbReference>
<dbReference type="PANTHER" id="PTHR35317:SF38">
    <property type="entry name" value="RNA-DIRECTED DNA POLYMERASE"/>
    <property type="match status" value="1"/>
</dbReference>
<feature type="region of interest" description="Disordered" evidence="1">
    <location>
        <begin position="169"/>
        <end position="231"/>
    </location>
</feature>
<name>A0AA38SLB0_9ASTR</name>
<evidence type="ECO:0000313" key="3">
    <source>
        <dbReference type="EMBL" id="KAJ9544830.1"/>
    </source>
</evidence>
<evidence type="ECO:0000256" key="1">
    <source>
        <dbReference type="SAM" id="MobiDB-lite"/>
    </source>
</evidence>
<gene>
    <name evidence="3" type="ORF">OSB04_024537</name>
</gene>
<protein>
    <recommendedName>
        <fullName evidence="2">Retrovirus-related Pol polyprotein from transposon TNT 1-94-like beta-barrel domain-containing protein</fullName>
    </recommendedName>
</protein>
<accession>A0AA38SLB0</accession>
<dbReference type="Proteomes" id="UP001172457">
    <property type="component" value="Chromosome 6"/>
</dbReference>
<feature type="domain" description="Retrovirus-related Pol polyprotein from transposon TNT 1-94-like beta-barrel" evidence="2">
    <location>
        <begin position="278"/>
        <end position="337"/>
    </location>
</feature>
<keyword evidence="4" id="KW-1185">Reference proteome</keyword>